<dbReference type="InterPro" id="IPR007099">
    <property type="entry name" value="RNA-dir_pol_NSvirus"/>
</dbReference>
<dbReference type="GO" id="GO:0016787">
    <property type="term" value="F:hydrolase activity"/>
    <property type="evidence" value="ECO:0007669"/>
    <property type="project" value="UniProtKB-KW"/>
</dbReference>
<comment type="similarity">
    <text evidence="9">Belongs to the Bunyavirales RNA polymerase family.</text>
</comment>
<protein>
    <recommendedName>
        <fullName evidence="2">RNA-directed RNA polymerase L</fullName>
        <ecNumber evidence="1">2.7.7.48</ecNumber>
    </recommendedName>
    <alternativeName>
        <fullName evidence="6">Large structural protein</fullName>
    </alternativeName>
    <alternativeName>
        <fullName evidence="8">Replicase</fullName>
    </alternativeName>
    <alternativeName>
        <fullName evidence="7">Transcriptase</fullName>
    </alternativeName>
</protein>
<evidence type="ECO:0000256" key="4">
    <source>
        <dbReference type="ARBA" id="ARBA00022801"/>
    </source>
</evidence>
<evidence type="ECO:0000256" key="3">
    <source>
        <dbReference type="ARBA" id="ARBA00022679"/>
    </source>
</evidence>
<dbReference type="PROSITE" id="PS50525">
    <property type="entry name" value="RDRP_SSRNA_NEG_SEG"/>
    <property type="match status" value="1"/>
</dbReference>
<dbReference type="EMBL" id="MT757493">
    <property type="protein sequence ID" value="QPN36949.1"/>
    <property type="molecule type" value="Genomic_RNA"/>
</dbReference>
<evidence type="ECO:0000256" key="6">
    <source>
        <dbReference type="ARBA" id="ARBA00030285"/>
    </source>
</evidence>
<keyword evidence="3" id="KW-0808">Transferase</keyword>
<dbReference type="GO" id="GO:0006351">
    <property type="term" value="P:DNA-templated transcription"/>
    <property type="evidence" value="ECO:0007669"/>
    <property type="project" value="InterPro"/>
</dbReference>
<name>A0A7T1GW09_9VIRU</name>
<accession>A0A7T1GW09</accession>
<dbReference type="InterPro" id="IPR029124">
    <property type="entry name" value="L_protein_N"/>
</dbReference>
<evidence type="ECO:0000256" key="2">
    <source>
        <dbReference type="ARBA" id="ARBA00018602"/>
    </source>
</evidence>
<organism evidence="11">
    <name type="scientific">Shenzhen bunya-like virus 2</name>
    <dbReference type="NCBI Taxonomy" id="2789622"/>
    <lineage>
        <taxon>Viruses</taxon>
        <taxon>Riboviria</taxon>
        <taxon>Orthornavirae</taxon>
        <taxon>Negarnaviricota</taxon>
        <taxon>Polyploviricotina</taxon>
        <taxon>Ellioviricetes</taxon>
        <taxon>Bunyavirales</taxon>
    </lineage>
</organism>
<evidence type="ECO:0000256" key="9">
    <source>
        <dbReference type="ARBA" id="ARBA00034123"/>
    </source>
</evidence>
<keyword evidence="4" id="KW-0378">Hydrolase</keyword>
<evidence type="ECO:0000256" key="5">
    <source>
        <dbReference type="ARBA" id="ARBA00022842"/>
    </source>
</evidence>
<reference evidence="11" key="1">
    <citation type="submission" date="2020-07" db="EMBL/GenBank/DDBJ databases">
        <authorList>
            <person name="Guo L."/>
            <person name="Lu X."/>
            <person name="Guo D."/>
        </authorList>
    </citation>
    <scope>NUCLEOTIDE SEQUENCE</scope>
    <source>
        <strain evidence="11">CHNdp-3</strain>
    </source>
</reference>
<dbReference type="Pfam" id="PF15518">
    <property type="entry name" value="L_protein_N"/>
    <property type="match status" value="1"/>
</dbReference>
<dbReference type="InterPro" id="IPR007322">
    <property type="entry name" value="RNA_pol_bunyavir"/>
</dbReference>
<evidence type="ECO:0000313" key="11">
    <source>
        <dbReference type="EMBL" id="QPN36949.1"/>
    </source>
</evidence>
<evidence type="ECO:0000256" key="7">
    <source>
        <dbReference type="ARBA" id="ARBA00030436"/>
    </source>
</evidence>
<proteinExistence type="inferred from homology"/>
<dbReference type="GO" id="GO:0039694">
    <property type="term" value="P:viral RNA genome replication"/>
    <property type="evidence" value="ECO:0007669"/>
    <property type="project" value="InterPro"/>
</dbReference>
<sequence length="2102" mass="242518">MNEDLLRTFFTSQLELAAIGSVNVPLPFRFYATEFPDISGHCILNKATTEFVVDTGQSRFIRNLTHISNIRHDFTYAFLTNETDQPLSTILNIPDGTNNLTPDWIIKVDEKHFHVIEFTTCAIDKDTVVTNAFNSKLIKYIDALKTRAHRGLSISFYIIVTTPNSVLSNVDLGNNIAIVNYLCSRYRKTDSMAAQLLAAGYDIHSPDQSVVFKKIKNVMATFNLDPLQHESRTFTQTLWENKDKDFSEHYPRIKEIISEEFLNAYNSFPPNPRTKGEFTREERKAWFECWKHQTADNTRLDQKHVCNVPYLNAFRDQPKWLGTNIKQDMFDGFKSDNSPEGELIASVVANVLNGDFFYEENVEGERQIALHLKPPPDKERRGEQFKTHVSLNEETEIELAKKGWNGKKHFREKDVIAYKLEKKKPFSIHTDVKDIEQFIERDDLYKTFDDKYVDIRDLLLKDSHRIHGDKKQWIFNEYVEPSIKMMKQSGFYNAMSIITQISAELSLCYNKHVKHDEVLLKRLRGLPIFLIIKTSHSKGPMGFVVFCPANSVELPLEDSRVFRSMYRCGQWYRSDFVSCNKSKLENWVKAAPMFISIMSFAADYWQIGLPFSTADNSFKKVAKLTNFLMMVFIHDKKTTEEVMSLFRYIGLDGLKCFPEEVKPYTLYESFNQYPHNRLLIWVMVKLRNEVKRMLLLGRHRISLLGYHPEAFCCPYTNLILPSADHYIQTFYYGYLCNKEENPEDNARTKMYTKILTEEDFLRKNADGSIDRSYMGWKEPPDPRNLMKHEFSLAYLALACDNAKAIIAKNYGTTDIMPVLDEKILEHLSHEYIEDLSTLKASSLFGPDKYIHNFSTYHRTKACLALAPLIKPDTVHTVDLMLEVKKHFEDNGKTMHVCLFPKPQHTGLREIYVLDIYGRIFQRLLEAIAVVLAREFPSDTLSHPDNKYRLVDQQRKIIKESTPDNHKVLESSDNNDASKWSQTMSAPKLFSMLARLTPARYHGFLFFGFSLWEKKRIMIDVNILNHFKSILESNQEFQAYDNSIQRVYDVYSGKSSEMWMPGGAKSTYVEIQTGMMQGILHQNSSVLHTISLLLFKSFALNYLKTQNYTMGKPFNFHILHMQSSDDSAMTIAGTYAEASLACHYEFYFYTAVVFKTLGVVSKWLGIIPSVKKRKSNTANFMEFNSEFYFGQSVYKAKVKYVFSAIQNSESESLLGRMEESYNLITAIPENGGSFLNAAFVQYAAGLHHYQILGYSISPLFDEYAGNLLKSRDPSAGFFLLDFCAAPGLGGMQYLIYLACENTPALQAKLKLLLDNFEIPPNLTEEEKARRKTNAEILAGALNFRATSIPLSNSKKWSKAVAQLNTCSKVPWRQHANDDPAILYSRPSDGQETITRMLAKMHSKGVSSSFGSTNDTTRVINMGVYILSRDVLQIRELEEPNSLTASYTTKSLLMWSMQDWGPGELTTDQKKLFLPFIDEYESFQDKMAAFDEGSGHLFKMQERRRRVRSIITIYTMPYDVYSTPGRIVSDYWFRTTHSKLSRSTIGYHFRELQKKIAWLKDDPHETLEASPFEDHVQLRNYFNSFATVRRSVRLNGTPAKVIFGQANLVSAIAQDMWSGHRFLGTADLQAKSLSSQLSQGVTTLYNFITYPCEHFQPLSFNRLIQNCIPDLTPAPRSNRAALMILKSIAMNAPKQQIYEKIVNYQMGTIGYWSQKQTRQNYVYLGPGTWIGIINGINVRLLLYGRTKPMLLAALVDRDLTPEQQNSLQKGLIEWCDLEKVSYKWHDEQPYDDDLDRIPSANIRKLCSITDQFGLCDPVWLDDTRHPVVWYYRPKIAFQYENIQRFFIEPTNNVLRIMVHIESRDEPVQVLRIPIKPSIDHGVNNEAINTLNLRKAHDAWLRSKSLQLTDAIQLVMRLIKLYGYKSEHKVPTSFRVLLQKCLTDISIDISNVVEKELLANEADLVPYDEYQQMLLQFEPPQSPDGLFKEMDETHDRAFSTAPVPSDDFDFLSGPLLVKDLELFTTVPELPNRMWTLHPLFAELKQYFSDVRDKIKMLIDNNCVLEQDTSLFWFKIVCFTFKIEPSSVSRISEIDMLGYEVDDNLY</sequence>
<feature type="domain" description="RdRp catalytic" evidence="10">
    <location>
        <begin position="956"/>
        <end position="1173"/>
    </location>
</feature>
<evidence type="ECO:0000256" key="1">
    <source>
        <dbReference type="ARBA" id="ARBA00012494"/>
    </source>
</evidence>
<dbReference type="GO" id="GO:0003968">
    <property type="term" value="F:RNA-directed RNA polymerase activity"/>
    <property type="evidence" value="ECO:0007669"/>
    <property type="project" value="UniProtKB-EC"/>
</dbReference>
<dbReference type="Pfam" id="PF04196">
    <property type="entry name" value="Bunya_RdRp"/>
    <property type="match status" value="2"/>
</dbReference>
<dbReference type="EC" id="2.7.7.48" evidence="1"/>
<evidence type="ECO:0000256" key="8">
    <source>
        <dbReference type="ARBA" id="ARBA00031012"/>
    </source>
</evidence>
<keyword evidence="5" id="KW-0460">Magnesium</keyword>
<evidence type="ECO:0000259" key="10">
    <source>
        <dbReference type="PROSITE" id="PS50525"/>
    </source>
</evidence>